<dbReference type="Proteomes" id="UP000740926">
    <property type="component" value="Unassembled WGS sequence"/>
</dbReference>
<dbReference type="EMBL" id="JAANIU010024351">
    <property type="protein sequence ID" value="KAG1521898.1"/>
    <property type="molecule type" value="Genomic_DNA"/>
</dbReference>
<evidence type="ECO:0000313" key="2">
    <source>
        <dbReference type="EMBL" id="KAG1521898.1"/>
    </source>
</evidence>
<organism evidence="2 3">
    <name type="scientific">Rhizopus delemar</name>
    <dbReference type="NCBI Taxonomy" id="936053"/>
    <lineage>
        <taxon>Eukaryota</taxon>
        <taxon>Fungi</taxon>
        <taxon>Fungi incertae sedis</taxon>
        <taxon>Mucoromycota</taxon>
        <taxon>Mucoromycotina</taxon>
        <taxon>Mucoromycetes</taxon>
        <taxon>Mucorales</taxon>
        <taxon>Mucorineae</taxon>
        <taxon>Rhizopodaceae</taxon>
        <taxon>Rhizopus</taxon>
    </lineage>
</organism>
<keyword evidence="3" id="KW-1185">Reference proteome</keyword>
<name>A0A9P6XL49_9FUNG</name>
<accession>A0A9P6XL49</accession>
<sequence length="73" mass="7657">MSDASRLSPGGQPSTTQPMAGPWDSPKFVTVKRVPRVLPGIGSQQVGFASNPDYDTAEAKAWISEAGAGRPSR</sequence>
<evidence type="ECO:0000313" key="3">
    <source>
        <dbReference type="Proteomes" id="UP000740926"/>
    </source>
</evidence>
<protein>
    <submittedName>
        <fullName evidence="2">Uncharacterized protein</fullName>
    </submittedName>
</protein>
<dbReference type="AlphaFoldDB" id="A0A9P6XL49"/>
<gene>
    <name evidence="2" type="ORF">G6F50_018712</name>
</gene>
<proteinExistence type="predicted"/>
<reference evidence="2 3" key="1">
    <citation type="journal article" date="2020" name="Microb. Genom.">
        <title>Genetic diversity of clinical and environmental Mucorales isolates obtained from an investigation of mucormycosis cases among solid organ transplant recipients.</title>
        <authorList>
            <person name="Nguyen M.H."/>
            <person name="Kaul D."/>
            <person name="Muto C."/>
            <person name="Cheng S.J."/>
            <person name="Richter R.A."/>
            <person name="Bruno V.M."/>
            <person name="Liu G."/>
            <person name="Beyhan S."/>
            <person name="Sundermann A.J."/>
            <person name="Mounaud S."/>
            <person name="Pasculle A.W."/>
            <person name="Nierman W.C."/>
            <person name="Driscoll E."/>
            <person name="Cumbie R."/>
            <person name="Clancy C.J."/>
            <person name="Dupont C.L."/>
        </authorList>
    </citation>
    <scope>NUCLEOTIDE SEQUENCE [LARGE SCALE GENOMIC DNA]</scope>
    <source>
        <strain evidence="2 3">GL24</strain>
    </source>
</reference>
<feature type="region of interest" description="Disordered" evidence="1">
    <location>
        <begin position="1"/>
        <end position="27"/>
    </location>
</feature>
<comment type="caution">
    <text evidence="2">The sequence shown here is derived from an EMBL/GenBank/DDBJ whole genome shotgun (WGS) entry which is preliminary data.</text>
</comment>
<evidence type="ECO:0000256" key="1">
    <source>
        <dbReference type="SAM" id="MobiDB-lite"/>
    </source>
</evidence>